<reference evidence="1" key="1">
    <citation type="journal article" date="2023" name="Insect Mol. Biol.">
        <title>Genome sequencing provides insights into the evolution of gene families encoding plant cell wall-degrading enzymes in longhorned beetles.</title>
        <authorList>
            <person name="Shin N.R."/>
            <person name="Okamura Y."/>
            <person name="Kirsch R."/>
            <person name="Pauchet Y."/>
        </authorList>
    </citation>
    <scope>NUCLEOTIDE SEQUENCE</scope>
    <source>
        <strain evidence="1">AMC_N1</strain>
    </source>
</reference>
<keyword evidence="2" id="KW-1185">Reference proteome</keyword>
<dbReference type="AlphaFoldDB" id="A0AAV8YAE7"/>
<evidence type="ECO:0000313" key="2">
    <source>
        <dbReference type="Proteomes" id="UP001162162"/>
    </source>
</evidence>
<sequence length="69" mass="7691">MASTITRHQQMFPYMPLLCVGVASDPFSTGHYRVTGDENELLTYNLRLYGAQLYLLKGVAIRNDSAPAI</sequence>
<gene>
    <name evidence="1" type="ORF">NQ318_021062</name>
</gene>
<dbReference type="Proteomes" id="UP001162162">
    <property type="component" value="Unassembled WGS sequence"/>
</dbReference>
<proteinExistence type="predicted"/>
<name>A0AAV8YAE7_9CUCU</name>
<comment type="caution">
    <text evidence="1">The sequence shown here is derived from an EMBL/GenBank/DDBJ whole genome shotgun (WGS) entry which is preliminary data.</text>
</comment>
<dbReference type="EMBL" id="JAPWTK010000147">
    <property type="protein sequence ID" value="KAJ8947964.1"/>
    <property type="molecule type" value="Genomic_DNA"/>
</dbReference>
<evidence type="ECO:0000313" key="1">
    <source>
        <dbReference type="EMBL" id="KAJ8947964.1"/>
    </source>
</evidence>
<accession>A0AAV8YAE7</accession>
<protein>
    <submittedName>
        <fullName evidence="1">Uncharacterized protein</fullName>
    </submittedName>
</protein>
<organism evidence="1 2">
    <name type="scientific">Aromia moschata</name>
    <dbReference type="NCBI Taxonomy" id="1265417"/>
    <lineage>
        <taxon>Eukaryota</taxon>
        <taxon>Metazoa</taxon>
        <taxon>Ecdysozoa</taxon>
        <taxon>Arthropoda</taxon>
        <taxon>Hexapoda</taxon>
        <taxon>Insecta</taxon>
        <taxon>Pterygota</taxon>
        <taxon>Neoptera</taxon>
        <taxon>Endopterygota</taxon>
        <taxon>Coleoptera</taxon>
        <taxon>Polyphaga</taxon>
        <taxon>Cucujiformia</taxon>
        <taxon>Chrysomeloidea</taxon>
        <taxon>Cerambycidae</taxon>
        <taxon>Cerambycinae</taxon>
        <taxon>Callichromatini</taxon>
        <taxon>Aromia</taxon>
    </lineage>
</organism>